<keyword evidence="1" id="KW-1133">Transmembrane helix</keyword>
<keyword evidence="1" id="KW-0812">Transmembrane</keyword>
<dbReference type="EMBL" id="LLXL01000243">
    <property type="protein sequence ID" value="PKK75430.1"/>
    <property type="molecule type" value="Genomic_DNA"/>
</dbReference>
<name>A0A2N1NNG8_9GLOM</name>
<proteinExistence type="predicted"/>
<protein>
    <submittedName>
        <fullName evidence="2">Uncharacterized protein</fullName>
    </submittedName>
</protein>
<dbReference type="Proteomes" id="UP000233469">
    <property type="component" value="Unassembled WGS sequence"/>
</dbReference>
<reference evidence="2 3" key="1">
    <citation type="submission" date="2016-04" db="EMBL/GenBank/DDBJ databases">
        <title>Genome analyses suggest a sexual origin of heterokaryosis in a supposedly ancient asexual fungus.</title>
        <authorList>
            <person name="Ropars J."/>
            <person name="Sedzielewska K."/>
            <person name="Noel J."/>
            <person name="Charron P."/>
            <person name="Farinelli L."/>
            <person name="Marton T."/>
            <person name="Kruger M."/>
            <person name="Pelin A."/>
            <person name="Brachmann A."/>
            <person name="Corradi N."/>
        </authorList>
    </citation>
    <scope>NUCLEOTIDE SEQUENCE [LARGE SCALE GENOMIC DNA]</scope>
    <source>
        <strain evidence="2 3">C2</strain>
    </source>
</reference>
<comment type="caution">
    <text evidence="2">The sequence shown here is derived from an EMBL/GenBank/DDBJ whole genome shotgun (WGS) entry which is preliminary data.</text>
</comment>
<gene>
    <name evidence="2" type="ORF">RhiirC2_234307</name>
</gene>
<keyword evidence="1" id="KW-0472">Membrane</keyword>
<sequence length="82" mass="9761">MLVMKYYYIRNVLTYIVANMPIISWLNFRYVFMETINSLEIMLQYILNFVSNLLKLNSFGTNLSFSTYIKKICIILQAMLTL</sequence>
<reference evidence="2 3" key="2">
    <citation type="submission" date="2017-10" db="EMBL/GenBank/DDBJ databases">
        <title>Extensive intraspecific genome diversity in a model arbuscular mycorrhizal fungus.</title>
        <authorList>
            <person name="Chen E.C.H."/>
            <person name="Morin E."/>
            <person name="Baudet D."/>
            <person name="Noel J."/>
            <person name="Ndikumana S."/>
            <person name="Charron P."/>
            <person name="St-Onge C."/>
            <person name="Giorgi J."/>
            <person name="Grigoriev I.V."/>
            <person name="Roux C."/>
            <person name="Martin F.M."/>
            <person name="Corradi N."/>
        </authorList>
    </citation>
    <scope>NUCLEOTIDE SEQUENCE [LARGE SCALE GENOMIC DNA]</scope>
    <source>
        <strain evidence="2 3">C2</strain>
    </source>
</reference>
<evidence type="ECO:0000313" key="2">
    <source>
        <dbReference type="EMBL" id="PKK75430.1"/>
    </source>
</evidence>
<evidence type="ECO:0000313" key="3">
    <source>
        <dbReference type="Proteomes" id="UP000233469"/>
    </source>
</evidence>
<evidence type="ECO:0000256" key="1">
    <source>
        <dbReference type="SAM" id="Phobius"/>
    </source>
</evidence>
<dbReference type="AlphaFoldDB" id="A0A2N1NNG8"/>
<organism evidence="2 3">
    <name type="scientific">Rhizophagus irregularis</name>
    <dbReference type="NCBI Taxonomy" id="588596"/>
    <lineage>
        <taxon>Eukaryota</taxon>
        <taxon>Fungi</taxon>
        <taxon>Fungi incertae sedis</taxon>
        <taxon>Mucoromycota</taxon>
        <taxon>Glomeromycotina</taxon>
        <taxon>Glomeromycetes</taxon>
        <taxon>Glomerales</taxon>
        <taxon>Glomeraceae</taxon>
        <taxon>Rhizophagus</taxon>
    </lineage>
</organism>
<accession>A0A2N1NNG8</accession>
<feature type="transmembrane region" description="Helical" evidence="1">
    <location>
        <begin position="12"/>
        <end position="32"/>
    </location>
</feature>